<dbReference type="CDD" id="cd06261">
    <property type="entry name" value="TM_PBP2"/>
    <property type="match status" value="1"/>
</dbReference>
<evidence type="ECO:0000313" key="10">
    <source>
        <dbReference type="Proteomes" id="UP000031967"/>
    </source>
</evidence>
<organism evidence="9 10">
    <name type="scientific">Gordoniibacillus kamchatkensis</name>
    <dbReference type="NCBI Taxonomy" id="1590651"/>
    <lineage>
        <taxon>Bacteria</taxon>
        <taxon>Bacillati</taxon>
        <taxon>Bacillota</taxon>
        <taxon>Bacilli</taxon>
        <taxon>Bacillales</taxon>
        <taxon>Paenibacillaceae</taxon>
        <taxon>Gordoniibacillus</taxon>
    </lineage>
</organism>
<name>A0ABR5AN56_9BACL</name>
<evidence type="ECO:0000256" key="1">
    <source>
        <dbReference type="ARBA" id="ARBA00004651"/>
    </source>
</evidence>
<dbReference type="InterPro" id="IPR051393">
    <property type="entry name" value="ABC_transporter_permease"/>
</dbReference>
<dbReference type="Gene3D" id="1.10.3720.10">
    <property type="entry name" value="MetI-like"/>
    <property type="match status" value="1"/>
</dbReference>
<feature type="transmembrane region" description="Helical" evidence="7">
    <location>
        <begin position="72"/>
        <end position="94"/>
    </location>
</feature>
<dbReference type="PANTHER" id="PTHR30193:SF37">
    <property type="entry name" value="INNER MEMBRANE ABC TRANSPORTER PERMEASE PROTEIN YCJO"/>
    <property type="match status" value="1"/>
</dbReference>
<keyword evidence="2 7" id="KW-0813">Transport</keyword>
<keyword evidence="4 7" id="KW-0812">Transmembrane</keyword>
<keyword evidence="3" id="KW-1003">Cell membrane</keyword>
<feature type="transmembrane region" description="Helical" evidence="7">
    <location>
        <begin position="106"/>
        <end position="127"/>
    </location>
</feature>
<evidence type="ECO:0000313" key="9">
    <source>
        <dbReference type="EMBL" id="KIL42243.1"/>
    </source>
</evidence>
<dbReference type="RefSeq" id="WP_041044973.1">
    <property type="nucleotide sequence ID" value="NZ_JXAK01000002.1"/>
</dbReference>
<comment type="caution">
    <text evidence="9">The sequence shown here is derived from an EMBL/GenBank/DDBJ whole genome shotgun (WGS) entry which is preliminary data.</text>
</comment>
<accession>A0ABR5AN56</accession>
<comment type="similarity">
    <text evidence="7">Belongs to the binding-protein-dependent transport system permease family.</text>
</comment>
<evidence type="ECO:0000256" key="5">
    <source>
        <dbReference type="ARBA" id="ARBA00022989"/>
    </source>
</evidence>
<evidence type="ECO:0000256" key="4">
    <source>
        <dbReference type="ARBA" id="ARBA00022692"/>
    </source>
</evidence>
<dbReference type="SUPFAM" id="SSF161098">
    <property type="entry name" value="MetI-like"/>
    <property type="match status" value="1"/>
</dbReference>
<evidence type="ECO:0000256" key="2">
    <source>
        <dbReference type="ARBA" id="ARBA00022448"/>
    </source>
</evidence>
<gene>
    <name evidence="9" type="ORF">SD70_01485</name>
</gene>
<dbReference type="PROSITE" id="PS50928">
    <property type="entry name" value="ABC_TM1"/>
    <property type="match status" value="1"/>
</dbReference>
<comment type="subcellular location">
    <subcellularLocation>
        <location evidence="1 7">Cell membrane</location>
        <topology evidence="1 7">Multi-pass membrane protein</topology>
    </subcellularLocation>
</comment>
<feature type="transmembrane region" description="Helical" evidence="7">
    <location>
        <begin position="12"/>
        <end position="36"/>
    </location>
</feature>
<keyword evidence="10" id="KW-1185">Reference proteome</keyword>
<dbReference type="EMBL" id="JXAK01000002">
    <property type="protein sequence ID" value="KIL42243.1"/>
    <property type="molecule type" value="Genomic_DNA"/>
</dbReference>
<evidence type="ECO:0000256" key="6">
    <source>
        <dbReference type="ARBA" id="ARBA00023136"/>
    </source>
</evidence>
<reference evidence="9 10" key="1">
    <citation type="submission" date="2014-12" db="EMBL/GenBank/DDBJ databases">
        <title>Draft genome sequence of Paenibacillus kamchatkensis strain B-2647.</title>
        <authorList>
            <person name="Karlyshev A.V."/>
            <person name="Kudryashova E.B."/>
        </authorList>
    </citation>
    <scope>NUCLEOTIDE SEQUENCE [LARGE SCALE GENOMIC DNA]</scope>
    <source>
        <strain evidence="9 10">VKM B-2647</strain>
    </source>
</reference>
<sequence length="292" mass="32893">MGWRLQYKLAPYVFIAPFFILLALFTMIPFLFSVYISFTDWQGSADARWVGLNNYGKLFYSRIFWESVQNSLIIFLLYVPAMLLLALLLAVALNQPWLPGKGMLRTAFVVPNITSVIAVSFVFVLLLNTNDGIVNHLLLGLHVVKQPIRFLDTPFWARISVAFIVLFRWVGYNMLLLLAGLQTVPRELYEAAKVDGARPAAIFFKITVPMLNKVLLFCTVLSTIGTFSLFVEPYIVAKGGPMNATTTPILLLFRESFENFHFGYASAISVAFLLLMALLTLLQLKLFSGRGE</sequence>
<evidence type="ECO:0000256" key="7">
    <source>
        <dbReference type="RuleBase" id="RU363032"/>
    </source>
</evidence>
<dbReference type="InterPro" id="IPR035906">
    <property type="entry name" value="MetI-like_sf"/>
</dbReference>
<dbReference type="PANTHER" id="PTHR30193">
    <property type="entry name" value="ABC TRANSPORTER PERMEASE PROTEIN"/>
    <property type="match status" value="1"/>
</dbReference>
<feature type="transmembrane region" description="Helical" evidence="7">
    <location>
        <begin position="155"/>
        <end position="179"/>
    </location>
</feature>
<feature type="transmembrane region" description="Helical" evidence="7">
    <location>
        <begin position="214"/>
        <end position="236"/>
    </location>
</feature>
<keyword evidence="6 7" id="KW-0472">Membrane</keyword>
<proteinExistence type="inferred from homology"/>
<dbReference type="Proteomes" id="UP000031967">
    <property type="component" value="Unassembled WGS sequence"/>
</dbReference>
<evidence type="ECO:0000259" key="8">
    <source>
        <dbReference type="PROSITE" id="PS50928"/>
    </source>
</evidence>
<dbReference type="Pfam" id="PF00528">
    <property type="entry name" value="BPD_transp_1"/>
    <property type="match status" value="1"/>
</dbReference>
<dbReference type="InterPro" id="IPR000515">
    <property type="entry name" value="MetI-like"/>
</dbReference>
<keyword evidence="5 7" id="KW-1133">Transmembrane helix</keyword>
<protein>
    <recommendedName>
        <fullName evidence="8">ABC transmembrane type-1 domain-containing protein</fullName>
    </recommendedName>
</protein>
<evidence type="ECO:0000256" key="3">
    <source>
        <dbReference type="ARBA" id="ARBA00022475"/>
    </source>
</evidence>
<feature type="domain" description="ABC transmembrane type-1" evidence="8">
    <location>
        <begin position="68"/>
        <end position="283"/>
    </location>
</feature>
<dbReference type="SUPFAM" id="SSF160964">
    <property type="entry name" value="MalF N-terminal region-like"/>
    <property type="match status" value="1"/>
</dbReference>
<feature type="transmembrane region" description="Helical" evidence="7">
    <location>
        <begin position="262"/>
        <end position="282"/>
    </location>
</feature>